<dbReference type="Pfam" id="PF03704">
    <property type="entry name" value="BTAD"/>
    <property type="match status" value="1"/>
</dbReference>
<dbReference type="SMART" id="SM00028">
    <property type="entry name" value="TPR"/>
    <property type="match status" value="6"/>
</dbReference>
<evidence type="ECO:0000259" key="1">
    <source>
        <dbReference type="SMART" id="SM01043"/>
    </source>
</evidence>
<dbReference type="AlphaFoldDB" id="A0A7C3DKB2"/>
<organism evidence="2">
    <name type="scientific">Meiothermus ruber</name>
    <dbReference type="NCBI Taxonomy" id="277"/>
    <lineage>
        <taxon>Bacteria</taxon>
        <taxon>Thermotogati</taxon>
        <taxon>Deinococcota</taxon>
        <taxon>Deinococci</taxon>
        <taxon>Thermales</taxon>
        <taxon>Thermaceae</taxon>
        <taxon>Meiothermus</taxon>
    </lineage>
</organism>
<dbReference type="InterPro" id="IPR019734">
    <property type="entry name" value="TPR_rpt"/>
</dbReference>
<name>A0A7C3DKB2_MEIRU</name>
<dbReference type="Gene3D" id="3.40.50.300">
    <property type="entry name" value="P-loop containing nucleotide triphosphate hydrolases"/>
    <property type="match status" value="1"/>
</dbReference>
<dbReference type="InterPro" id="IPR005158">
    <property type="entry name" value="BTAD"/>
</dbReference>
<dbReference type="PANTHER" id="PTHR35807">
    <property type="entry name" value="TRANSCRIPTIONAL REGULATOR REDD-RELATED"/>
    <property type="match status" value="1"/>
</dbReference>
<dbReference type="InterPro" id="IPR027417">
    <property type="entry name" value="P-loop_NTPase"/>
</dbReference>
<evidence type="ECO:0000313" key="2">
    <source>
        <dbReference type="EMBL" id="HFG20651.1"/>
    </source>
</evidence>
<reference evidence="2" key="1">
    <citation type="journal article" date="2020" name="mSystems">
        <title>Genome- and Community-Level Interaction Insights into Carbon Utilization and Element Cycling Functions of Hydrothermarchaeota in Hydrothermal Sediment.</title>
        <authorList>
            <person name="Zhou Z."/>
            <person name="Liu Y."/>
            <person name="Xu W."/>
            <person name="Pan J."/>
            <person name="Luo Z.H."/>
            <person name="Li M."/>
        </authorList>
    </citation>
    <scope>NUCLEOTIDE SEQUENCE [LARGE SCALE GENOMIC DNA]</scope>
    <source>
        <strain evidence="2">SpSt-524</strain>
    </source>
</reference>
<gene>
    <name evidence="2" type="ORF">ENS82_08035</name>
</gene>
<dbReference type="InterPro" id="IPR051677">
    <property type="entry name" value="AfsR-DnrI-RedD_regulator"/>
</dbReference>
<dbReference type="SMART" id="SM01043">
    <property type="entry name" value="BTAD"/>
    <property type="match status" value="1"/>
</dbReference>
<accession>A0A7C3DKB2</accession>
<dbReference type="InterPro" id="IPR041664">
    <property type="entry name" value="AAA_16"/>
</dbReference>
<dbReference type="SUPFAM" id="SSF52540">
    <property type="entry name" value="P-loop containing nucleoside triphosphate hydrolases"/>
    <property type="match status" value="1"/>
</dbReference>
<protein>
    <recommendedName>
        <fullName evidence="1">Bacterial transcriptional activator domain-containing protein</fullName>
    </recommendedName>
</protein>
<dbReference type="Gene3D" id="1.25.40.10">
    <property type="entry name" value="Tetratricopeptide repeat domain"/>
    <property type="match status" value="2"/>
</dbReference>
<dbReference type="InterPro" id="IPR036388">
    <property type="entry name" value="WH-like_DNA-bd_sf"/>
</dbReference>
<proteinExistence type="predicted"/>
<dbReference type="EMBL" id="DSWI01000016">
    <property type="protein sequence ID" value="HFG20651.1"/>
    <property type="molecule type" value="Genomic_DNA"/>
</dbReference>
<feature type="domain" description="Bacterial transcriptional activator" evidence="1">
    <location>
        <begin position="101"/>
        <end position="237"/>
    </location>
</feature>
<dbReference type="Pfam" id="PF13191">
    <property type="entry name" value="AAA_16"/>
    <property type="match status" value="1"/>
</dbReference>
<dbReference type="SUPFAM" id="SSF48452">
    <property type="entry name" value="TPR-like"/>
    <property type="match status" value="3"/>
</dbReference>
<comment type="caution">
    <text evidence="2">The sequence shown here is derived from an EMBL/GenBank/DDBJ whole genome shotgun (WGS) entry which is preliminary data.</text>
</comment>
<sequence>MSQASSPNPLSVWKLQLLGGIRLWHGGGEVRLPRLAVAVLTYLALEGTTPKYRLAGWLWPDSSEEAVKANMRKLLQRLRNSTKTDLVVGDERIELSDLVEVDAVQLSAFSFAGDYARVAASEGALLEGLEFDDCPEFDEWLLATRESFDALRRDASAAEAERLEQAGEYAQALGFARRSLELDPVSEEAHRRLMRLHYRLGDRGAALAAFERCKKILEREFASAPLPETLELARQIEHGTLEGGKHLATQPSDIPTPSALAQTAGLMGRAREWAMMEQAYQEGKLVFLRGEPGVGKTRLAMEFAASKGAVWLIAPRPGDHRVPFSTYARTIRQSLQQCPELLDQMAPWVKLEISRLVPEIAVGDTPPPLVSEADKLRLLEALTQFSLLTNDRSRIIVGDDAQYMDGATVEANVYQLSKFGSVGQGSTIPFTIEIYRKGELDPEIEQKVVFALVEANLAVLIDVEPLSREAVGQMLEGLAIPGSEGLAHQLTRFTGGNPLFVLETVRHLQETGQLERGWPGRLPPPGKVGTVINQRLSKLSSQAQNVARAAAILQSDFNLSLIARVLEMRPLELMEPWQELETAQVLQGNAFSHDLIYETVRAGITPAVGAILHGRAAEVLGETGANPARIALHWMEAGEAFKAAPLWLEAAEQAHQAYRGLEAAGFLEQAVLAYEQAGDQAQAFQARIWAVESLWRHDSGPRQVKLIDELMQTARTPEQKGEAWSAKAWWAISINRDQEAEEAARRGLSELGNLEAYPETAGKLLRALCDALNNQGRYEQALQTLEQANRLLEAIHDQIGLFFNALNYSNVLFHLHRHAEVIAHNQRLIASLPAETSRVWQAEALRRIASSQFFLAQYQDALENARNAETLLEGIEGVEHTRYEIVMEQGWACFSQERHTEALGAFRQAEALLGPHESRVLLIEPYSTIYRVLGAWEQLEQALQAAEQEIQNHTFYRDLVDYHRVLYLYARGLASEGDFAETERRLELAGWDHGLARMRLERALLVEPAQGLLLAQKSLDWARLKGIPGLETEALAHTALLLYKLGRLDEALDHTEAALNRLADYPPPAKRALVWLAGYEVRSATASAGAFEALQKGIQWVNHVAENHVPEEFREGYRWRNPIHRGILEFARLEKLV</sequence>
<dbReference type="Gene3D" id="1.10.10.10">
    <property type="entry name" value="Winged helix-like DNA-binding domain superfamily/Winged helix DNA-binding domain"/>
    <property type="match status" value="1"/>
</dbReference>
<dbReference type="InterPro" id="IPR011990">
    <property type="entry name" value="TPR-like_helical_dom_sf"/>
</dbReference>